<dbReference type="SUPFAM" id="SSF52374">
    <property type="entry name" value="Nucleotidylyl transferase"/>
    <property type="match status" value="1"/>
</dbReference>
<evidence type="ECO:0000256" key="1">
    <source>
        <dbReference type="ARBA" id="ARBA00002324"/>
    </source>
</evidence>
<dbReference type="GO" id="GO:0009435">
    <property type="term" value="P:NAD+ biosynthetic process"/>
    <property type="evidence" value="ECO:0007669"/>
    <property type="project" value="UniProtKB-UniRule"/>
</dbReference>
<evidence type="ECO:0000313" key="13">
    <source>
        <dbReference type="EMBL" id="CAA6821400.1"/>
    </source>
</evidence>
<name>A0A6S6TXC9_9BACT</name>
<dbReference type="HAMAP" id="MF_00244">
    <property type="entry name" value="NaMN_adenylyltr"/>
    <property type="match status" value="1"/>
</dbReference>
<dbReference type="Gene3D" id="3.40.50.620">
    <property type="entry name" value="HUPs"/>
    <property type="match status" value="1"/>
</dbReference>
<dbReference type="GO" id="GO:0005524">
    <property type="term" value="F:ATP binding"/>
    <property type="evidence" value="ECO:0007669"/>
    <property type="project" value="UniProtKB-KW"/>
</dbReference>
<feature type="domain" description="Cytidyltransferase-like" evidence="12">
    <location>
        <begin position="11"/>
        <end position="164"/>
    </location>
</feature>
<evidence type="ECO:0000256" key="3">
    <source>
        <dbReference type="ARBA" id="ARBA00009014"/>
    </source>
</evidence>
<dbReference type="Pfam" id="PF01467">
    <property type="entry name" value="CTP_transf_like"/>
    <property type="match status" value="1"/>
</dbReference>
<comment type="similarity">
    <text evidence="3 11">Belongs to the NadD family.</text>
</comment>
<evidence type="ECO:0000256" key="2">
    <source>
        <dbReference type="ARBA" id="ARBA00005019"/>
    </source>
</evidence>
<keyword evidence="4 11" id="KW-0662">Pyridine nucleotide biosynthesis</keyword>
<evidence type="ECO:0000256" key="8">
    <source>
        <dbReference type="ARBA" id="ARBA00022840"/>
    </source>
</evidence>
<dbReference type="NCBIfam" id="TIGR00125">
    <property type="entry name" value="cyt_tran_rel"/>
    <property type="match status" value="1"/>
</dbReference>
<protein>
    <recommendedName>
        <fullName evidence="11">Probable nicotinate-nucleotide adenylyltransferase</fullName>
        <ecNumber evidence="11">2.7.7.18</ecNumber>
    </recommendedName>
    <alternativeName>
        <fullName evidence="11">Deamido-NAD(+) diphosphorylase</fullName>
    </alternativeName>
    <alternativeName>
        <fullName evidence="11">Deamido-NAD(+) pyrophosphorylase</fullName>
    </alternativeName>
    <alternativeName>
        <fullName evidence="11">Nicotinate mononucleotide adenylyltransferase</fullName>
        <shortName evidence="11">NaMN adenylyltransferase</shortName>
    </alternativeName>
</protein>
<dbReference type="EC" id="2.7.7.18" evidence="11"/>
<comment type="catalytic activity">
    <reaction evidence="10 11">
        <text>nicotinate beta-D-ribonucleotide + ATP + H(+) = deamido-NAD(+) + diphosphate</text>
        <dbReference type="Rhea" id="RHEA:22860"/>
        <dbReference type="ChEBI" id="CHEBI:15378"/>
        <dbReference type="ChEBI" id="CHEBI:30616"/>
        <dbReference type="ChEBI" id="CHEBI:33019"/>
        <dbReference type="ChEBI" id="CHEBI:57502"/>
        <dbReference type="ChEBI" id="CHEBI:58437"/>
        <dbReference type="EC" id="2.7.7.18"/>
    </reaction>
</comment>
<accession>A0A6S6TXC9</accession>
<dbReference type="InterPro" id="IPR004821">
    <property type="entry name" value="Cyt_trans-like"/>
</dbReference>
<organism evidence="13">
    <name type="scientific">uncultured Sulfurovum sp</name>
    <dbReference type="NCBI Taxonomy" id="269237"/>
    <lineage>
        <taxon>Bacteria</taxon>
        <taxon>Pseudomonadati</taxon>
        <taxon>Campylobacterota</taxon>
        <taxon>Epsilonproteobacteria</taxon>
        <taxon>Campylobacterales</taxon>
        <taxon>Sulfurovaceae</taxon>
        <taxon>Sulfurovum</taxon>
        <taxon>environmental samples</taxon>
    </lineage>
</organism>
<evidence type="ECO:0000256" key="4">
    <source>
        <dbReference type="ARBA" id="ARBA00022642"/>
    </source>
</evidence>
<comment type="pathway">
    <text evidence="2 11">Cofactor biosynthesis; NAD(+) biosynthesis; deamido-NAD(+) from nicotinate D-ribonucleotide: step 1/1.</text>
</comment>
<dbReference type="EMBL" id="CACVAZ010000141">
    <property type="protein sequence ID" value="CAA6821400.1"/>
    <property type="molecule type" value="Genomic_DNA"/>
</dbReference>
<keyword evidence="5 11" id="KW-0808">Transferase</keyword>
<dbReference type="AlphaFoldDB" id="A0A6S6TXC9"/>
<keyword evidence="7 11" id="KW-0547">Nucleotide-binding</keyword>
<keyword evidence="8 11" id="KW-0067">ATP-binding</keyword>
<dbReference type="GO" id="GO:0004515">
    <property type="term" value="F:nicotinate-nucleotide adenylyltransferase activity"/>
    <property type="evidence" value="ECO:0007669"/>
    <property type="project" value="UniProtKB-UniRule"/>
</dbReference>
<keyword evidence="6 11" id="KW-0548">Nucleotidyltransferase</keyword>
<evidence type="ECO:0000256" key="7">
    <source>
        <dbReference type="ARBA" id="ARBA00022741"/>
    </source>
</evidence>
<evidence type="ECO:0000256" key="6">
    <source>
        <dbReference type="ARBA" id="ARBA00022695"/>
    </source>
</evidence>
<reference evidence="13" key="1">
    <citation type="submission" date="2020-01" db="EMBL/GenBank/DDBJ databases">
        <authorList>
            <person name="Meier V. D."/>
            <person name="Meier V D."/>
        </authorList>
    </citation>
    <scope>NUCLEOTIDE SEQUENCE</scope>
    <source>
        <strain evidence="13">HLG_WM_MAG_02</strain>
    </source>
</reference>
<evidence type="ECO:0000256" key="9">
    <source>
        <dbReference type="ARBA" id="ARBA00023027"/>
    </source>
</evidence>
<evidence type="ECO:0000256" key="5">
    <source>
        <dbReference type="ARBA" id="ARBA00022679"/>
    </source>
</evidence>
<dbReference type="NCBIfam" id="TIGR00482">
    <property type="entry name" value="nicotinate (nicotinamide) nucleotide adenylyltransferase"/>
    <property type="match status" value="1"/>
</dbReference>
<proteinExistence type="inferred from homology"/>
<keyword evidence="9 11" id="KW-0520">NAD</keyword>
<sequence>MFKKNRESVALFGGSFDPPHLGHKTVIEEALKALEIDKLIVIPTFLNPFKTLSHFTVLERFSLSKELFNVFEKVIISDYEINQKKPTPTVETLKYFMKKYEVLYLIVGADNLENIEKWKAFEYLNAQIIWVVATRSGYEIKSDKLRDFKVLNISVDISSTQIRNTMTKENS</sequence>
<evidence type="ECO:0000256" key="11">
    <source>
        <dbReference type="HAMAP-Rule" id="MF_00244"/>
    </source>
</evidence>
<dbReference type="InterPro" id="IPR014729">
    <property type="entry name" value="Rossmann-like_a/b/a_fold"/>
</dbReference>
<dbReference type="UniPathway" id="UPA00253">
    <property type="reaction ID" value="UER00332"/>
</dbReference>
<evidence type="ECO:0000256" key="10">
    <source>
        <dbReference type="ARBA" id="ARBA00048721"/>
    </source>
</evidence>
<comment type="function">
    <text evidence="1 11">Catalyzes the reversible adenylation of nicotinate mononucleotide (NaMN) to nicotinic acid adenine dinucleotide (NaAD).</text>
</comment>
<dbReference type="CDD" id="cd02165">
    <property type="entry name" value="NMNAT"/>
    <property type="match status" value="1"/>
</dbReference>
<dbReference type="InterPro" id="IPR005248">
    <property type="entry name" value="NadD/NMNAT"/>
</dbReference>
<dbReference type="PANTHER" id="PTHR39321">
    <property type="entry name" value="NICOTINATE-NUCLEOTIDE ADENYLYLTRANSFERASE-RELATED"/>
    <property type="match status" value="1"/>
</dbReference>
<gene>
    <name evidence="11" type="primary">nadD</name>
    <name evidence="13" type="ORF">HELGO_WM19716</name>
</gene>
<evidence type="ECO:0000259" key="12">
    <source>
        <dbReference type="Pfam" id="PF01467"/>
    </source>
</evidence>
<dbReference type="PANTHER" id="PTHR39321:SF3">
    <property type="entry name" value="PHOSPHOPANTETHEINE ADENYLYLTRANSFERASE"/>
    <property type="match status" value="1"/>
</dbReference>